<dbReference type="Proteomes" id="UP000886005">
    <property type="component" value="Unassembled WGS sequence"/>
</dbReference>
<comment type="subcellular location">
    <subcellularLocation>
        <location evidence="1">Cell membrane</location>
        <topology evidence="1">Multi-pass membrane protein</topology>
    </subcellularLocation>
    <subcellularLocation>
        <location evidence="8">Membrane</location>
        <topology evidence="8">Multi-pass membrane protein</topology>
    </subcellularLocation>
</comment>
<keyword evidence="5 8" id="KW-0653">Protein transport</keyword>
<dbReference type="InterPro" id="IPR050790">
    <property type="entry name" value="ExbB/TolQ_transport"/>
</dbReference>
<evidence type="ECO:0000256" key="1">
    <source>
        <dbReference type="ARBA" id="ARBA00004651"/>
    </source>
</evidence>
<keyword evidence="4 9" id="KW-0812">Transmembrane</keyword>
<evidence type="ECO:0000256" key="4">
    <source>
        <dbReference type="ARBA" id="ARBA00022692"/>
    </source>
</evidence>
<gene>
    <name evidence="11" type="ORF">ENJ10_02520</name>
</gene>
<dbReference type="PANTHER" id="PTHR30625">
    <property type="entry name" value="PROTEIN TOLQ"/>
    <property type="match status" value="1"/>
</dbReference>
<feature type="domain" description="MotA/TolQ/ExbB proton channel" evidence="10">
    <location>
        <begin position="69"/>
        <end position="187"/>
    </location>
</feature>
<feature type="transmembrane region" description="Helical" evidence="9">
    <location>
        <begin position="150"/>
        <end position="172"/>
    </location>
</feature>
<evidence type="ECO:0000256" key="2">
    <source>
        <dbReference type="ARBA" id="ARBA00022448"/>
    </source>
</evidence>
<protein>
    <submittedName>
        <fullName evidence="11">MotA/TolQ/ExbB proton channel family protein</fullName>
    </submittedName>
</protein>
<keyword evidence="7 9" id="KW-0472">Membrane</keyword>
<keyword evidence="6 9" id="KW-1133">Transmembrane helix</keyword>
<dbReference type="EMBL" id="DRLD01000068">
    <property type="protein sequence ID" value="HED09537.1"/>
    <property type="molecule type" value="Genomic_DNA"/>
</dbReference>
<comment type="caution">
    <text evidence="11">The sequence shown here is derived from an EMBL/GenBank/DDBJ whole genome shotgun (WGS) entry which is preliminary data.</text>
</comment>
<keyword evidence="3" id="KW-1003">Cell membrane</keyword>
<evidence type="ECO:0000256" key="7">
    <source>
        <dbReference type="ARBA" id="ARBA00023136"/>
    </source>
</evidence>
<evidence type="ECO:0000256" key="3">
    <source>
        <dbReference type="ARBA" id="ARBA00022475"/>
    </source>
</evidence>
<comment type="similarity">
    <text evidence="8">Belongs to the exbB/tolQ family.</text>
</comment>
<reference evidence="11" key="1">
    <citation type="journal article" date="2020" name="mSystems">
        <title>Genome- and Community-Level Interaction Insights into Carbon Utilization and Element Cycling Functions of Hydrothermarchaeota in Hydrothermal Sediment.</title>
        <authorList>
            <person name="Zhou Z."/>
            <person name="Liu Y."/>
            <person name="Xu W."/>
            <person name="Pan J."/>
            <person name="Luo Z.H."/>
            <person name="Li M."/>
        </authorList>
    </citation>
    <scope>NUCLEOTIDE SEQUENCE [LARGE SCALE GENOMIC DNA]</scope>
    <source>
        <strain evidence="11">HyVt-456</strain>
    </source>
</reference>
<evidence type="ECO:0000256" key="5">
    <source>
        <dbReference type="ARBA" id="ARBA00022927"/>
    </source>
</evidence>
<evidence type="ECO:0000256" key="6">
    <source>
        <dbReference type="ARBA" id="ARBA00022989"/>
    </source>
</evidence>
<name>A0A7V1PTP3_CALAY</name>
<keyword evidence="2 8" id="KW-0813">Transport</keyword>
<dbReference type="GO" id="GO:0017038">
    <property type="term" value="P:protein import"/>
    <property type="evidence" value="ECO:0007669"/>
    <property type="project" value="TreeGrafter"/>
</dbReference>
<dbReference type="PANTHER" id="PTHR30625:SF15">
    <property type="entry name" value="BIOPOLYMER TRANSPORT PROTEIN EXBB"/>
    <property type="match status" value="1"/>
</dbReference>
<dbReference type="Pfam" id="PF01618">
    <property type="entry name" value="MotA_ExbB"/>
    <property type="match status" value="1"/>
</dbReference>
<feature type="transmembrane region" description="Helical" evidence="9">
    <location>
        <begin position="12"/>
        <end position="31"/>
    </location>
</feature>
<evidence type="ECO:0000256" key="8">
    <source>
        <dbReference type="RuleBase" id="RU004057"/>
    </source>
</evidence>
<organism evidence="11">
    <name type="scientific">Caldithrix abyssi</name>
    <dbReference type="NCBI Taxonomy" id="187145"/>
    <lineage>
        <taxon>Bacteria</taxon>
        <taxon>Pseudomonadati</taxon>
        <taxon>Calditrichota</taxon>
        <taxon>Calditrichia</taxon>
        <taxon>Calditrichales</taxon>
        <taxon>Calditrichaceae</taxon>
        <taxon>Caldithrix</taxon>
    </lineage>
</organism>
<proteinExistence type="inferred from homology"/>
<dbReference type="InterPro" id="IPR002898">
    <property type="entry name" value="MotA_ExbB_proton_chnl"/>
</dbReference>
<evidence type="ECO:0000313" key="11">
    <source>
        <dbReference type="EMBL" id="HED09537.1"/>
    </source>
</evidence>
<sequence length="203" mass="21701">MVDLFNQGGAFMWPILVLFALGLGFVIERFYTLTRASVNTRKFLARLHNALQEGGIEGAAAVCEQTPGPVAAILHAGLARADKGLESVEKSITNAGSIEMAFLERGMVVLSTVIVLAPMLGFTGTVAGMVDAFDAIKKANDISPAVVAGGISKALLTTLFGLVVAMTIQVFFNYFTSKIDRLILDMEESSIELMDALVELENK</sequence>
<accession>A0A7V1PTP3</accession>
<evidence type="ECO:0000259" key="10">
    <source>
        <dbReference type="Pfam" id="PF01618"/>
    </source>
</evidence>
<dbReference type="GO" id="GO:0005886">
    <property type="term" value="C:plasma membrane"/>
    <property type="evidence" value="ECO:0007669"/>
    <property type="project" value="UniProtKB-SubCell"/>
</dbReference>
<dbReference type="AlphaFoldDB" id="A0A7V1PTP3"/>
<feature type="transmembrane region" description="Helical" evidence="9">
    <location>
        <begin position="107"/>
        <end position="130"/>
    </location>
</feature>
<evidence type="ECO:0000256" key="9">
    <source>
        <dbReference type="SAM" id="Phobius"/>
    </source>
</evidence>